<evidence type="ECO:0000313" key="1">
    <source>
        <dbReference type="EMBL" id="GFO30007.1"/>
    </source>
</evidence>
<dbReference type="AlphaFoldDB" id="A0AAV4CF71"/>
<dbReference type="Proteomes" id="UP000735302">
    <property type="component" value="Unassembled WGS sequence"/>
</dbReference>
<proteinExistence type="predicted"/>
<accession>A0AAV4CF71</accession>
<comment type="caution">
    <text evidence="1">The sequence shown here is derived from an EMBL/GenBank/DDBJ whole genome shotgun (WGS) entry which is preliminary data.</text>
</comment>
<dbReference type="EMBL" id="BLXT01006199">
    <property type="protein sequence ID" value="GFO30007.1"/>
    <property type="molecule type" value="Genomic_DNA"/>
</dbReference>
<evidence type="ECO:0000313" key="2">
    <source>
        <dbReference type="Proteomes" id="UP000735302"/>
    </source>
</evidence>
<organism evidence="1 2">
    <name type="scientific">Plakobranchus ocellatus</name>
    <dbReference type="NCBI Taxonomy" id="259542"/>
    <lineage>
        <taxon>Eukaryota</taxon>
        <taxon>Metazoa</taxon>
        <taxon>Spiralia</taxon>
        <taxon>Lophotrochozoa</taxon>
        <taxon>Mollusca</taxon>
        <taxon>Gastropoda</taxon>
        <taxon>Heterobranchia</taxon>
        <taxon>Euthyneura</taxon>
        <taxon>Panpulmonata</taxon>
        <taxon>Sacoglossa</taxon>
        <taxon>Placobranchoidea</taxon>
        <taxon>Plakobranchidae</taxon>
        <taxon>Plakobranchus</taxon>
    </lineage>
</organism>
<protein>
    <submittedName>
        <fullName evidence="1">Uncharacterized protein</fullName>
    </submittedName>
</protein>
<sequence>MTAAAAAATTAAAELKARCMRDTRRNLLQHWTAPDYLSPSPPSSIPEENRCCTATALRRVRDGQECRVTTKQAGVDVSAYCIHE</sequence>
<keyword evidence="2" id="KW-1185">Reference proteome</keyword>
<name>A0AAV4CF71_9GAST</name>
<reference evidence="1 2" key="1">
    <citation type="journal article" date="2021" name="Elife">
        <title>Chloroplast acquisition without the gene transfer in kleptoplastic sea slugs, Plakobranchus ocellatus.</title>
        <authorList>
            <person name="Maeda T."/>
            <person name="Takahashi S."/>
            <person name="Yoshida T."/>
            <person name="Shimamura S."/>
            <person name="Takaki Y."/>
            <person name="Nagai Y."/>
            <person name="Toyoda A."/>
            <person name="Suzuki Y."/>
            <person name="Arimoto A."/>
            <person name="Ishii H."/>
            <person name="Satoh N."/>
            <person name="Nishiyama T."/>
            <person name="Hasebe M."/>
            <person name="Maruyama T."/>
            <person name="Minagawa J."/>
            <person name="Obokata J."/>
            <person name="Shigenobu S."/>
        </authorList>
    </citation>
    <scope>NUCLEOTIDE SEQUENCE [LARGE SCALE GENOMIC DNA]</scope>
</reference>
<gene>
    <name evidence="1" type="ORF">PoB_005651200</name>
</gene>